<evidence type="ECO:0000256" key="1">
    <source>
        <dbReference type="ARBA" id="ARBA00022598"/>
    </source>
</evidence>
<organism evidence="9 10">
    <name type="scientific">Candidatus Nomurabacteria bacterium RIFCSPHIGHO2_02_FULL_35_13</name>
    <dbReference type="NCBI Taxonomy" id="1801748"/>
    <lineage>
        <taxon>Bacteria</taxon>
        <taxon>Candidatus Nomuraibacteriota</taxon>
    </lineage>
</organism>
<evidence type="ECO:0000313" key="9">
    <source>
        <dbReference type="EMBL" id="OGI71662.1"/>
    </source>
</evidence>
<dbReference type="Proteomes" id="UP000177112">
    <property type="component" value="Unassembled WGS sequence"/>
</dbReference>
<evidence type="ECO:0000256" key="2">
    <source>
        <dbReference type="ARBA" id="ARBA00022723"/>
    </source>
</evidence>
<dbReference type="UniPathway" id="UPA00075">
    <property type="reaction ID" value="UER00335"/>
</dbReference>
<evidence type="ECO:0000256" key="4">
    <source>
        <dbReference type="ARBA" id="ARBA00022755"/>
    </source>
</evidence>
<dbReference type="GO" id="GO:0044208">
    <property type="term" value="P:'de novo' AMP biosynthetic process"/>
    <property type="evidence" value="ECO:0007669"/>
    <property type="project" value="UniProtKB-UniRule"/>
</dbReference>
<dbReference type="NCBIfam" id="NF002223">
    <property type="entry name" value="PRK01117.1"/>
    <property type="match status" value="1"/>
</dbReference>
<gene>
    <name evidence="7" type="primary">purA</name>
    <name evidence="9" type="ORF">A3B84_00210</name>
</gene>
<feature type="binding site" description="in other chain" evidence="7">
    <location>
        <position position="256"/>
    </location>
    <ligand>
        <name>IMP</name>
        <dbReference type="ChEBI" id="CHEBI:58053"/>
        <note>ligand shared between dimeric partners</note>
    </ligand>
</feature>
<evidence type="ECO:0000256" key="7">
    <source>
        <dbReference type="HAMAP-Rule" id="MF_00011"/>
    </source>
</evidence>
<dbReference type="EC" id="6.3.4.4" evidence="7 8"/>
<evidence type="ECO:0000313" key="10">
    <source>
        <dbReference type="Proteomes" id="UP000177112"/>
    </source>
</evidence>
<dbReference type="Gene3D" id="3.40.440.10">
    <property type="entry name" value="Adenylosuccinate Synthetase, subunit A, domain 1"/>
    <property type="match status" value="1"/>
</dbReference>
<dbReference type="EMBL" id="MFTY01000004">
    <property type="protein sequence ID" value="OGI71662.1"/>
    <property type="molecule type" value="Genomic_DNA"/>
</dbReference>
<dbReference type="Gene3D" id="1.10.300.10">
    <property type="entry name" value="Adenylosuccinate Synthetase, subunit A, domain 2"/>
    <property type="match status" value="1"/>
</dbReference>
<feature type="binding site" evidence="7">
    <location>
        <begin position="317"/>
        <end position="323"/>
    </location>
    <ligand>
        <name>substrate</name>
    </ligand>
</feature>
<comment type="similarity">
    <text evidence="7 8">Belongs to the adenylosuccinate synthetase family.</text>
</comment>
<accession>A0A1F6VQ16</accession>
<dbReference type="Pfam" id="PF00709">
    <property type="entry name" value="Adenylsucc_synt"/>
    <property type="match status" value="1"/>
</dbReference>
<name>A0A1F6VQ16_9BACT</name>
<comment type="pathway">
    <text evidence="7 8">Purine metabolism; AMP biosynthesis via de novo pathway; AMP from IMP: step 1/2.</text>
</comment>
<sequence>MKKNKNKNGFVDVVVGLQWGDEGKGKNIDELLSRGEYSAVARFQGGANAGHTLKYKNTTFIGHIVPSGCLQKNIELYIGNGVVVDVISLLKEMSELKKMGFNVAPRLYISNRAKLVSYLHPFLDQAEEFYRSKGGAKVGTTGRGIGPAYSDSRSRRGLLIGDVLHPDFKEKELNLSRFHMDFLEMYRKRYGFKYSENAIKQARKNWLDAIKSLKKLQVCDLSFLIQKRLLEGKNILAEGAQAVMLDVDFGDYPNVTSSNTLPANVSLGLGIPHTVIRNVYGVIKAYTTKVGGGSFPSRIEDANLEKLFQNAGYEFGATTGRPRMCGWLDLFALRYALGLSGANKIFINKADICLSDKIKVVVGYKIKGKRLKDFPLYLNQVEKVITEEIPGWGNKNYRIKEKKKVSKELALYLKYIKNKLSDLNVKIISVGTGPDREHFFNWDN</sequence>
<dbReference type="GO" id="GO:0000287">
    <property type="term" value="F:magnesium ion binding"/>
    <property type="evidence" value="ECO:0007669"/>
    <property type="project" value="UniProtKB-UniRule"/>
</dbReference>
<dbReference type="InterPro" id="IPR001114">
    <property type="entry name" value="Adenylosuccinate_synthetase"/>
</dbReference>
<dbReference type="GO" id="GO:0004019">
    <property type="term" value="F:adenylosuccinate synthase activity"/>
    <property type="evidence" value="ECO:0007669"/>
    <property type="project" value="UniProtKB-UniRule"/>
</dbReference>
<dbReference type="STRING" id="1801748.A3B84_00210"/>
<dbReference type="InterPro" id="IPR018220">
    <property type="entry name" value="Adenylosuccin_syn_GTP-bd"/>
</dbReference>
<dbReference type="PROSITE" id="PS01266">
    <property type="entry name" value="ADENYLOSUCCIN_SYN_1"/>
    <property type="match status" value="1"/>
</dbReference>
<feature type="binding site" evidence="7">
    <location>
        <begin position="20"/>
        <end position="26"/>
    </location>
    <ligand>
        <name>GTP</name>
        <dbReference type="ChEBI" id="CHEBI:37565"/>
    </ligand>
</feature>
<dbReference type="PANTHER" id="PTHR11846">
    <property type="entry name" value="ADENYLOSUCCINATE SYNTHETASE"/>
    <property type="match status" value="1"/>
</dbReference>
<comment type="catalytic activity">
    <reaction evidence="7 8">
        <text>IMP + L-aspartate + GTP = N(6)-(1,2-dicarboxyethyl)-AMP + GDP + phosphate + 2 H(+)</text>
        <dbReference type="Rhea" id="RHEA:15753"/>
        <dbReference type="ChEBI" id="CHEBI:15378"/>
        <dbReference type="ChEBI" id="CHEBI:29991"/>
        <dbReference type="ChEBI" id="CHEBI:37565"/>
        <dbReference type="ChEBI" id="CHEBI:43474"/>
        <dbReference type="ChEBI" id="CHEBI:57567"/>
        <dbReference type="ChEBI" id="CHEBI:58053"/>
        <dbReference type="ChEBI" id="CHEBI:58189"/>
        <dbReference type="EC" id="6.3.4.4"/>
    </reaction>
</comment>
<keyword evidence="3 7" id="KW-0547">Nucleotide-binding</keyword>
<evidence type="ECO:0000256" key="3">
    <source>
        <dbReference type="ARBA" id="ARBA00022741"/>
    </source>
</evidence>
<feature type="binding site" evidence="7">
    <location>
        <position position="155"/>
    </location>
    <ligand>
        <name>IMP</name>
        <dbReference type="ChEBI" id="CHEBI:58053"/>
        <note>ligand shared between dimeric partners</note>
    </ligand>
</feature>
<keyword evidence="7" id="KW-0963">Cytoplasm</keyword>
<feature type="active site" description="Proton acceptor" evidence="7">
    <location>
        <position position="21"/>
    </location>
</feature>
<evidence type="ECO:0000256" key="6">
    <source>
        <dbReference type="ARBA" id="ARBA00023134"/>
    </source>
</evidence>
<dbReference type="CDD" id="cd03108">
    <property type="entry name" value="AdSS"/>
    <property type="match status" value="1"/>
</dbReference>
<feature type="binding site" evidence="7">
    <location>
        <position position="323"/>
    </location>
    <ligand>
        <name>GTP</name>
        <dbReference type="ChEBI" id="CHEBI:37565"/>
    </ligand>
</feature>
<feature type="binding site" description="in other chain" evidence="7">
    <location>
        <position position="321"/>
    </location>
    <ligand>
        <name>IMP</name>
        <dbReference type="ChEBI" id="CHEBI:58053"/>
        <note>ligand shared between dimeric partners</note>
    </ligand>
</feature>
<comment type="caution">
    <text evidence="9">The sequence shown here is derived from an EMBL/GenBank/DDBJ whole genome shotgun (WGS) entry which is preliminary data.</text>
</comment>
<protein>
    <recommendedName>
        <fullName evidence="7 8">Adenylosuccinate synthetase</fullName>
        <shortName evidence="7">AMPSase</shortName>
        <shortName evidence="7">AdSS</shortName>
        <ecNumber evidence="7 8">6.3.4.4</ecNumber>
    </recommendedName>
    <alternativeName>
        <fullName evidence="7">IMP--aspartate ligase</fullName>
    </alternativeName>
</protein>
<keyword evidence="5 7" id="KW-0460">Magnesium</keyword>
<evidence type="ECO:0000256" key="5">
    <source>
        <dbReference type="ARBA" id="ARBA00022842"/>
    </source>
</evidence>
<dbReference type="InterPro" id="IPR042109">
    <property type="entry name" value="Adenylosuccinate_synth_dom1"/>
</dbReference>
<feature type="binding site" description="in other chain" evidence="7">
    <location>
        <begin position="21"/>
        <end position="24"/>
    </location>
    <ligand>
        <name>IMP</name>
        <dbReference type="ChEBI" id="CHEBI:58053"/>
        <note>ligand shared between dimeric partners</note>
    </ligand>
</feature>
<keyword evidence="1 7" id="KW-0436">Ligase</keyword>
<keyword evidence="4 7" id="KW-0658">Purine biosynthesis</keyword>
<feature type="active site" description="Proton donor" evidence="7">
    <location>
        <position position="51"/>
    </location>
</feature>
<comment type="subunit">
    <text evidence="7">Homodimer.</text>
</comment>
<feature type="binding site" evidence="7">
    <location>
        <begin position="431"/>
        <end position="433"/>
    </location>
    <ligand>
        <name>GTP</name>
        <dbReference type="ChEBI" id="CHEBI:37565"/>
    </ligand>
</feature>
<dbReference type="AlphaFoldDB" id="A0A1F6VQ16"/>
<proteinExistence type="inferred from homology"/>
<dbReference type="SMART" id="SM00788">
    <property type="entry name" value="Adenylsucc_synt"/>
    <property type="match status" value="1"/>
</dbReference>
<feature type="binding site" description="in other chain" evidence="7">
    <location>
        <position position="141"/>
    </location>
    <ligand>
        <name>IMP</name>
        <dbReference type="ChEBI" id="CHEBI:58053"/>
        <note>ligand shared between dimeric partners</note>
    </ligand>
</feature>
<keyword evidence="6 7" id="KW-0342">GTP-binding</keyword>
<feature type="binding site" evidence="7">
    <location>
        <begin position="50"/>
        <end position="52"/>
    </location>
    <ligand>
        <name>GTP</name>
        <dbReference type="ChEBI" id="CHEBI:37565"/>
    </ligand>
</feature>
<feature type="binding site" evidence="7">
    <location>
        <position position="50"/>
    </location>
    <ligand>
        <name>Mg(2+)</name>
        <dbReference type="ChEBI" id="CHEBI:18420"/>
    </ligand>
</feature>
<comment type="function">
    <text evidence="7">Plays an important role in the de novo pathway of purine nucleotide biosynthesis. Catalyzes the first committed step in the biosynthesis of AMP from IMP.</text>
</comment>
<comment type="subcellular location">
    <subcellularLocation>
        <location evidence="7">Cytoplasm</location>
    </subcellularLocation>
</comment>
<feature type="binding site" evidence="7">
    <location>
        <position position="21"/>
    </location>
    <ligand>
        <name>Mg(2+)</name>
        <dbReference type="ChEBI" id="CHEBI:18420"/>
    </ligand>
</feature>
<dbReference type="InterPro" id="IPR027417">
    <property type="entry name" value="P-loop_NTPase"/>
</dbReference>
<evidence type="ECO:0000256" key="8">
    <source>
        <dbReference type="RuleBase" id="RU000520"/>
    </source>
</evidence>
<dbReference type="InterPro" id="IPR042110">
    <property type="entry name" value="Adenylosuccinate_synth_dom2"/>
</dbReference>
<dbReference type="GO" id="GO:0005737">
    <property type="term" value="C:cytoplasm"/>
    <property type="evidence" value="ECO:0007669"/>
    <property type="project" value="UniProtKB-SubCell"/>
</dbReference>
<reference evidence="9 10" key="1">
    <citation type="journal article" date="2016" name="Nat. Commun.">
        <title>Thousands of microbial genomes shed light on interconnected biogeochemical processes in an aquifer system.</title>
        <authorList>
            <person name="Anantharaman K."/>
            <person name="Brown C.T."/>
            <person name="Hug L.A."/>
            <person name="Sharon I."/>
            <person name="Castelle C.J."/>
            <person name="Probst A.J."/>
            <person name="Thomas B.C."/>
            <person name="Singh A."/>
            <person name="Wilkins M.J."/>
            <person name="Karaoz U."/>
            <person name="Brodie E.L."/>
            <person name="Williams K.H."/>
            <person name="Hubbard S.S."/>
            <person name="Banfield J.F."/>
        </authorList>
    </citation>
    <scope>NUCLEOTIDE SEQUENCE [LARGE SCALE GENOMIC DNA]</scope>
</reference>
<dbReference type="HAMAP" id="MF_00011">
    <property type="entry name" value="Adenylosucc_synth"/>
    <property type="match status" value="1"/>
</dbReference>
<dbReference type="Gene3D" id="3.90.170.10">
    <property type="entry name" value="Adenylosuccinate Synthetase, subunit A, domain 3"/>
    <property type="match status" value="1"/>
</dbReference>
<feature type="binding site" description="in other chain" evidence="7">
    <location>
        <position position="241"/>
    </location>
    <ligand>
        <name>IMP</name>
        <dbReference type="ChEBI" id="CHEBI:58053"/>
        <note>ligand shared between dimeric partners</note>
    </ligand>
</feature>
<dbReference type="SUPFAM" id="SSF52540">
    <property type="entry name" value="P-loop containing nucleoside triphosphate hydrolases"/>
    <property type="match status" value="1"/>
</dbReference>
<feature type="binding site" evidence="7">
    <location>
        <begin position="349"/>
        <end position="351"/>
    </location>
    <ligand>
        <name>GTP</name>
        <dbReference type="ChEBI" id="CHEBI:37565"/>
    </ligand>
</feature>
<dbReference type="GO" id="GO:0005525">
    <property type="term" value="F:GTP binding"/>
    <property type="evidence" value="ECO:0007669"/>
    <property type="project" value="UniProtKB-UniRule"/>
</dbReference>
<dbReference type="PANTHER" id="PTHR11846:SF0">
    <property type="entry name" value="ADENYLOSUCCINATE SYNTHETASE"/>
    <property type="match status" value="1"/>
</dbReference>
<comment type="cofactor">
    <cofactor evidence="7">
        <name>Mg(2+)</name>
        <dbReference type="ChEBI" id="CHEBI:18420"/>
    </cofactor>
    <text evidence="7">Binds 1 Mg(2+) ion per subunit.</text>
</comment>
<keyword evidence="2 7" id="KW-0479">Metal-binding</keyword>
<feature type="binding site" description="in other chain" evidence="7">
    <location>
        <begin position="48"/>
        <end position="51"/>
    </location>
    <ligand>
        <name>IMP</name>
        <dbReference type="ChEBI" id="CHEBI:58053"/>
        <note>ligand shared between dimeric partners</note>
    </ligand>
</feature>
<dbReference type="GO" id="GO:0046040">
    <property type="term" value="P:IMP metabolic process"/>
    <property type="evidence" value="ECO:0007669"/>
    <property type="project" value="TreeGrafter"/>
</dbReference>
<dbReference type="InterPro" id="IPR042111">
    <property type="entry name" value="Adenylosuccinate_synth_dom3"/>
</dbReference>